<accession>A0A238F8R2</accession>
<dbReference type="Proteomes" id="UP000198372">
    <property type="component" value="Unassembled WGS sequence"/>
</dbReference>
<keyword evidence="3" id="KW-1185">Reference proteome</keyword>
<dbReference type="AlphaFoldDB" id="A0A238F8R2"/>
<dbReference type="EMBL" id="FMSP01000002">
    <property type="protein sequence ID" value="SCV67456.1"/>
    <property type="molecule type" value="Genomic_DNA"/>
</dbReference>
<reference evidence="3" key="1">
    <citation type="submission" date="2016-09" db="EMBL/GenBank/DDBJ databases">
        <authorList>
            <person name="Jeantristanb JTB J.-T."/>
            <person name="Ricardo R."/>
        </authorList>
    </citation>
    <scope>NUCLEOTIDE SEQUENCE [LARGE SCALE GENOMIC DNA]</scope>
</reference>
<evidence type="ECO:0000313" key="2">
    <source>
        <dbReference type="EMBL" id="SCV67456.1"/>
    </source>
</evidence>
<name>A0A238F8R2_9BASI</name>
<evidence type="ECO:0000313" key="3">
    <source>
        <dbReference type="Proteomes" id="UP000198372"/>
    </source>
</evidence>
<sequence length="116" mass="13014">MAAIEERYLGKTNLEDFGDDRRHGGWAYINWLQYGAGPAASPLRKTAPFDTRSQREPPSGQTLIENHVNAMDVYHHPENRAIMGSPLGVAPDRRCSSPMFSFTSLHLHKTLFFAGQ</sequence>
<gene>
    <name evidence="2" type="ORF">BQ2448_5067</name>
</gene>
<organism evidence="2 3">
    <name type="scientific">Microbotryum intermedium</name>
    <dbReference type="NCBI Taxonomy" id="269621"/>
    <lineage>
        <taxon>Eukaryota</taxon>
        <taxon>Fungi</taxon>
        <taxon>Dikarya</taxon>
        <taxon>Basidiomycota</taxon>
        <taxon>Pucciniomycotina</taxon>
        <taxon>Microbotryomycetes</taxon>
        <taxon>Microbotryales</taxon>
        <taxon>Microbotryaceae</taxon>
        <taxon>Microbotryum</taxon>
    </lineage>
</organism>
<feature type="region of interest" description="Disordered" evidence="1">
    <location>
        <begin position="42"/>
        <end position="61"/>
    </location>
</feature>
<proteinExistence type="predicted"/>
<evidence type="ECO:0000256" key="1">
    <source>
        <dbReference type="SAM" id="MobiDB-lite"/>
    </source>
</evidence>
<protein>
    <submittedName>
        <fullName evidence="2">BQ2448_5067 protein</fullName>
    </submittedName>
</protein>